<dbReference type="Pfam" id="PF02579">
    <property type="entry name" value="Nitro_FeMo-Co"/>
    <property type="match status" value="1"/>
</dbReference>
<protein>
    <submittedName>
        <fullName evidence="2">Predicted Fe-Mo cluster-binding protein, NifX family</fullName>
    </submittedName>
</protein>
<dbReference type="InterPro" id="IPR002852">
    <property type="entry name" value="UPF0251"/>
</dbReference>
<sequence length="261" mass="29177">MARQIQSKIIRSQPVLKSWYPSTDETYSPKSELILNLEEWECLRLVDYMGLSQQEASISMETSRQSVQYLLQSARKKVARALVESIPLSIDGGNYTKILNENTFKEEGNNNMKIAVTFENDKVFSHFGRTPYFAIYEIEDGNLKNKTIVETPASGHGALVDFLTEQKVEALICGGIGGGAVNALRESGISIYSGASGDADEQVDSFIKGQLPMSGEANCDHKHEHKHEHGHGEGNCHNHGNENHSCHDHKHEHKHEHKHCK</sequence>
<dbReference type="Proteomes" id="UP000184032">
    <property type="component" value="Unassembled WGS sequence"/>
</dbReference>
<dbReference type="Gene3D" id="3.30.420.130">
    <property type="entry name" value="Dinitrogenase iron-molybdenum cofactor biosynthesis domain"/>
    <property type="match status" value="1"/>
</dbReference>
<evidence type="ECO:0000313" key="2">
    <source>
        <dbReference type="EMBL" id="SHH04341.1"/>
    </source>
</evidence>
<dbReference type="STRING" id="1120995.SAMN02745245_00438"/>
<dbReference type="CDD" id="cd00851">
    <property type="entry name" value="MTH1175"/>
    <property type="match status" value="1"/>
</dbReference>
<feature type="domain" description="Dinitrogenase iron-molybdenum cofactor biosynthesis" evidence="1">
    <location>
        <begin position="120"/>
        <end position="207"/>
    </location>
</feature>
<dbReference type="InterPro" id="IPR033913">
    <property type="entry name" value="MTH1175_dom"/>
</dbReference>
<dbReference type="AlphaFoldDB" id="A0A1M5PRM9"/>
<keyword evidence="3" id="KW-1185">Reference proteome</keyword>
<accession>A0A1M5PRM9</accession>
<evidence type="ECO:0000259" key="1">
    <source>
        <dbReference type="Pfam" id="PF02579"/>
    </source>
</evidence>
<dbReference type="SUPFAM" id="SSF53146">
    <property type="entry name" value="Nitrogenase accessory factor-like"/>
    <property type="match status" value="1"/>
</dbReference>
<name>A0A1M5PRM9_9FIRM</name>
<dbReference type="PANTHER" id="PTHR33937">
    <property type="entry name" value="IRON-MOLYBDENUM PROTEIN-RELATED-RELATED"/>
    <property type="match status" value="1"/>
</dbReference>
<gene>
    <name evidence="2" type="ORF">SAMN02745245_00438</name>
</gene>
<evidence type="ECO:0000313" key="3">
    <source>
        <dbReference type="Proteomes" id="UP000184032"/>
    </source>
</evidence>
<dbReference type="Pfam" id="PF02001">
    <property type="entry name" value="DUF134"/>
    <property type="match status" value="1"/>
</dbReference>
<dbReference type="RefSeq" id="WP_073183281.1">
    <property type="nucleotide sequence ID" value="NZ_FQXI01000001.1"/>
</dbReference>
<dbReference type="InterPro" id="IPR003731">
    <property type="entry name" value="Di-Nase_FeMo-co_biosynth"/>
</dbReference>
<dbReference type="OrthoDB" id="280278at2"/>
<dbReference type="PANTHER" id="PTHR33937:SF2">
    <property type="entry name" value="DINITROGENASE IRON-MOLYBDENUM COFACTOR BIOSYNTHESIS DOMAIN-CONTAINING PROTEIN"/>
    <property type="match status" value="1"/>
</dbReference>
<reference evidence="2 3" key="1">
    <citation type="submission" date="2016-11" db="EMBL/GenBank/DDBJ databases">
        <authorList>
            <person name="Jaros S."/>
            <person name="Januszkiewicz K."/>
            <person name="Wedrychowicz H."/>
        </authorList>
    </citation>
    <scope>NUCLEOTIDE SEQUENCE [LARGE SCALE GENOMIC DNA]</scope>
    <source>
        <strain evidence="2 3">DSM 21120</strain>
    </source>
</reference>
<proteinExistence type="predicted"/>
<dbReference type="EMBL" id="FQXI01000001">
    <property type="protein sequence ID" value="SHH04341.1"/>
    <property type="molecule type" value="Genomic_DNA"/>
</dbReference>
<dbReference type="InterPro" id="IPR036105">
    <property type="entry name" value="DiNase_FeMo-co_biosyn_sf"/>
</dbReference>
<organism evidence="2 3">
    <name type="scientific">Anaerosphaera aminiphila DSM 21120</name>
    <dbReference type="NCBI Taxonomy" id="1120995"/>
    <lineage>
        <taxon>Bacteria</taxon>
        <taxon>Bacillati</taxon>
        <taxon>Bacillota</taxon>
        <taxon>Tissierellia</taxon>
        <taxon>Tissierellales</taxon>
        <taxon>Peptoniphilaceae</taxon>
        <taxon>Anaerosphaera</taxon>
    </lineage>
</organism>
<dbReference type="InterPro" id="IPR051840">
    <property type="entry name" value="NifX/NifY_domain"/>
</dbReference>